<feature type="region of interest" description="Disordered" evidence="1">
    <location>
        <begin position="1"/>
        <end position="30"/>
    </location>
</feature>
<reference evidence="2" key="1">
    <citation type="journal article" date="2015" name="Nature">
        <title>Complex archaea that bridge the gap between prokaryotes and eukaryotes.</title>
        <authorList>
            <person name="Spang A."/>
            <person name="Saw J.H."/>
            <person name="Jorgensen S.L."/>
            <person name="Zaremba-Niedzwiedzka K."/>
            <person name="Martijn J."/>
            <person name="Lind A.E."/>
            <person name="van Eijk R."/>
            <person name="Schleper C."/>
            <person name="Guy L."/>
            <person name="Ettema T.J."/>
        </authorList>
    </citation>
    <scope>NUCLEOTIDE SEQUENCE</scope>
</reference>
<dbReference type="AlphaFoldDB" id="A0A0F9M8B3"/>
<feature type="compositionally biased region" description="Basic and acidic residues" evidence="1">
    <location>
        <begin position="1"/>
        <end position="15"/>
    </location>
</feature>
<proteinExistence type="predicted"/>
<organism evidence="2">
    <name type="scientific">marine sediment metagenome</name>
    <dbReference type="NCBI Taxonomy" id="412755"/>
    <lineage>
        <taxon>unclassified sequences</taxon>
        <taxon>metagenomes</taxon>
        <taxon>ecological metagenomes</taxon>
    </lineage>
</organism>
<feature type="non-terminal residue" evidence="2">
    <location>
        <position position="1"/>
    </location>
</feature>
<accession>A0A0F9M8B3</accession>
<comment type="caution">
    <text evidence="2">The sequence shown here is derived from an EMBL/GenBank/DDBJ whole genome shotgun (WGS) entry which is preliminary data.</text>
</comment>
<protein>
    <submittedName>
        <fullName evidence="2">Uncharacterized protein</fullName>
    </submittedName>
</protein>
<gene>
    <name evidence="2" type="ORF">LCGC14_1416150</name>
</gene>
<dbReference type="EMBL" id="LAZR01009392">
    <property type="protein sequence ID" value="KKM72880.1"/>
    <property type="molecule type" value="Genomic_DNA"/>
</dbReference>
<name>A0A0F9M8B3_9ZZZZ</name>
<evidence type="ECO:0000256" key="1">
    <source>
        <dbReference type="SAM" id="MobiDB-lite"/>
    </source>
</evidence>
<evidence type="ECO:0000313" key="2">
    <source>
        <dbReference type="EMBL" id="KKM72880.1"/>
    </source>
</evidence>
<sequence>LKSNPKGDENPKEEEVNVPPETPEDAPVENNKYGAELENYKGSALVTILKSLGVKKIPLTNKGKIKKILETQ</sequence>